<evidence type="ECO:0000313" key="1">
    <source>
        <dbReference type="EMBL" id="KKM18073.1"/>
    </source>
</evidence>
<comment type="caution">
    <text evidence="1">The sequence shown here is derived from an EMBL/GenBank/DDBJ whole genome shotgun (WGS) entry which is preliminary data.</text>
</comment>
<dbReference type="EMBL" id="LAZR01014305">
    <property type="protein sequence ID" value="KKM18073.1"/>
    <property type="molecule type" value="Genomic_DNA"/>
</dbReference>
<accession>A0A0F9K7P4</accession>
<name>A0A0F9K7P4_9ZZZZ</name>
<protein>
    <submittedName>
        <fullName evidence="1">Uncharacterized protein</fullName>
    </submittedName>
</protein>
<organism evidence="1">
    <name type="scientific">marine sediment metagenome</name>
    <dbReference type="NCBI Taxonomy" id="412755"/>
    <lineage>
        <taxon>unclassified sequences</taxon>
        <taxon>metagenomes</taxon>
        <taxon>ecological metagenomes</taxon>
    </lineage>
</organism>
<proteinExistence type="predicted"/>
<dbReference type="AlphaFoldDB" id="A0A0F9K7P4"/>
<feature type="non-terminal residue" evidence="1">
    <location>
        <position position="104"/>
    </location>
</feature>
<reference evidence="1" key="1">
    <citation type="journal article" date="2015" name="Nature">
        <title>Complex archaea that bridge the gap between prokaryotes and eukaryotes.</title>
        <authorList>
            <person name="Spang A."/>
            <person name="Saw J.H."/>
            <person name="Jorgensen S.L."/>
            <person name="Zaremba-Niedzwiedzka K."/>
            <person name="Martijn J."/>
            <person name="Lind A.E."/>
            <person name="van Eijk R."/>
            <person name="Schleper C."/>
            <person name="Guy L."/>
            <person name="Ettema T.J."/>
        </authorList>
    </citation>
    <scope>NUCLEOTIDE SEQUENCE</scope>
</reference>
<gene>
    <name evidence="1" type="ORF">LCGC14_1669410</name>
</gene>
<sequence>MGKWIRGGVPRDFVLNGREFTPAEDETITYMLSGRGGPVHLGGNGETYKESNPQLGGANQSLACDEDDFIALNALKENSTKITGYFTMPSGETFTMIGGISNDS</sequence>